<keyword evidence="5" id="KW-0677">Repeat</keyword>
<evidence type="ECO:0000256" key="4">
    <source>
        <dbReference type="ARBA" id="ARBA00022723"/>
    </source>
</evidence>
<organism evidence="11 12">
    <name type="scientific">Apiospora rasikravindrae</name>
    <dbReference type="NCBI Taxonomy" id="990691"/>
    <lineage>
        <taxon>Eukaryota</taxon>
        <taxon>Fungi</taxon>
        <taxon>Dikarya</taxon>
        <taxon>Ascomycota</taxon>
        <taxon>Pezizomycotina</taxon>
        <taxon>Sordariomycetes</taxon>
        <taxon>Xylariomycetidae</taxon>
        <taxon>Amphisphaeriales</taxon>
        <taxon>Apiosporaceae</taxon>
        <taxon>Apiospora</taxon>
    </lineage>
</organism>
<evidence type="ECO:0000256" key="6">
    <source>
        <dbReference type="ARBA" id="ARBA00022771"/>
    </source>
</evidence>
<keyword evidence="12" id="KW-1185">Reference proteome</keyword>
<evidence type="ECO:0000313" key="12">
    <source>
        <dbReference type="Proteomes" id="UP001444661"/>
    </source>
</evidence>
<comment type="caution">
    <text evidence="11">The sequence shown here is derived from an EMBL/GenBank/DDBJ whole genome shotgun (WGS) entry which is preliminary data.</text>
</comment>
<dbReference type="PROSITE" id="PS51873">
    <property type="entry name" value="TRIAD"/>
    <property type="match status" value="1"/>
</dbReference>
<dbReference type="InterPro" id="IPR017907">
    <property type="entry name" value="Znf_RING_CS"/>
</dbReference>
<keyword evidence="3" id="KW-0808">Transferase</keyword>
<evidence type="ECO:0000256" key="7">
    <source>
        <dbReference type="ARBA" id="ARBA00022786"/>
    </source>
</evidence>
<proteinExistence type="predicted"/>
<dbReference type="Pfam" id="PF01485">
    <property type="entry name" value="IBR"/>
    <property type="match status" value="2"/>
</dbReference>
<sequence length="476" mass="54441">MSVSSLTQCDDAHLALIIQLQLEEVKEATCAAAGKGKQPEELQDIQSFTADCRMARSIQQAVLDDGDALVRYQSEERVADEDRHASVSLSGGEAEPSETVCGSGALIEDEDFLEKLACIYITGVNDDDNDDGARTDETETIDQPESSTWATLRQPKAKHRQPCDACREPKHFAELATAPCRHEYCRQCLTHLFQDAMTDESLFPPRCCKQPIPLEKNRLFLDAAVAQQFRDKALEFSTPRRTYCHNHQCAAFIPPTNYDNDVAACERCNRHTCMTCKQASHEGDCPNDEHLEQTLQLAREQGWQRCQNCWGMVELNTGCNHMTCRCGFQFCYVCGARWKTCGCEQWEERRLYERAVQIDARDQVPEEAVPEEVAPVVAAFQADGSGSDEQEIALDQTVGLGQWPRPPQQPQRHDRQRRVHTLMQSLRRNHECEHQHWFNRKGPRECEECHDVMPIFVYECRQCHIMACRRCRYHRL</sequence>
<dbReference type="InterPro" id="IPR044066">
    <property type="entry name" value="TRIAD_supradom"/>
</dbReference>
<evidence type="ECO:0000256" key="8">
    <source>
        <dbReference type="ARBA" id="ARBA00022833"/>
    </source>
</evidence>
<feature type="compositionally biased region" description="Polar residues" evidence="9">
    <location>
        <begin position="141"/>
        <end position="151"/>
    </location>
</feature>
<keyword evidence="6" id="KW-0863">Zinc-finger</keyword>
<evidence type="ECO:0000256" key="2">
    <source>
        <dbReference type="ARBA" id="ARBA00012251"/>
    </source>
</evidence>
<feature type="region of interest" description="Disordered" evidence="9">
    <location>
        <begin position="127"/>
        <end position="154"/>
    </location>
</feature>
<dbReference type="Proteomes" id="UP001444661">
    <property type="component" value="Unassembled WGS sequence"/>
</dbReference>
<evidence type="ECO:0000259" key="10">
    <source>
        <dbReference type="PROSITE" id="PS51873"/>
    </source>
</evidence>
<dbReference type="CDD" id="cd22584">
    <property type="entry name" value="Rcat_RBR_unk"/>
    <property type="match status" value="1"/>
</dbReference>
<dbReference type="CDD" id="cd20335">
    <property type="entry name" value="BRcat_RBR"/>
    <property type="match status" value="1"/>
</dbReference>
<evidence type="ECO:0000313" key="11">
    <source>
        <dbReference type="EMBL" id="KAK8016086.1"/>
    </source>
</evidence>
<dbReference type="Gene3D" id="1.20.120.1750">
    <property type="match status" value="1"/>
</dbReference>
<feature type="domain" description="RING-type" evidence="10">
    <location>
        <begin position="159"/>
        <end position="353"/>
    </location>
</feature>
<keyword evidence="4" id="KW-0479">Metal-binding</keyword>
<keyword evidence="7" id="KW-0833">Ubl conjugation pathway</keyword>
<evidence type="ECO:0000256" key="3">
    <source>
        <dbReference type="ARBA" id="ARBA00022679"/>
    </source>
</evidence>
<name>A0ABR1RND8_9PEZI</name>
<gene>
    <name evidence="11" type="ORF">PG993_014275</name>
</gene>
<dbReference type="PANTHER" id="PTHR11685">
    <property type="entry name" value="RBR FAMILY RING FINGER AND IBR DOMAIN-CONTAINING"/>
    <property type="match status" value="1"/>
</dbReference>
<protein>
    <recommendedName>
        <fullName evidence="2">RBR-type E3 ubiquitin transferase</fullName>
        <ecNumber evidence="2">2.3.2.31</ecNumber>
    </recommendedName>
</protein>
<evidence type="ECO:0000256" key="1">
    <source>
        <dbReference type="ARBA" id="ARBA00001798"/>
    </source>
</evidence>
<keyword evidence="8" id="KW-0862">Zinc</keyword>
<dbReference type="EMBL" id="JAQQWK010000014">
    <property type="protein sequence ID" value="KAK8016086.1"/>
    <property type="molecule type" value="Genomic_DNA"/>
</dbReference>
<dbReference type="InterPro" id="IPR002867">
    <property type="entry name" value="IBR_dom"/>
</dbReference>
<dbReference type="InterPro" id="IPR031127">
    <property type="entry name" value="E3_UB_ligase_RBR"/>
</dbReference>
<dbReference type="EC" id="2.3.2.31" evidence="2"/>
<comment type="catalytic activity">
    <reaction evidence="1">
        <text>[E2 ubiquitin-conjugating enzyme]-S-ubiquitinyl-L-cysteine + [acceptor protein]-L-lysine = [E2 ubiquitin-conjugating enzyme]-L-cysteine + [acceptor protein]-N(6)-ubiquitinyl-L-lysine.</text>
        <dbReference type="EC" id="2.3.2.31"/>
    </reaction>
</comment>
<feature type="region of interest" description="Disordered" evidence="9">
    <location>
        <begin position="80"/>
        <end position="99"/>
    </location>
</feature>
<evidence type="ECO:0000256" key="5">
    <source>
        <dbReference type="ARBA" id="ARBA00022737"/>
    </source>
</evidence>
<reference evidence="11 12" key="1">
    <citation type="submission" date="2023-01" db="EMBL/GenBank/DDBJ databases">
        <title>Analysis of 21 Apiospora genomes using comparative genomics revels a genus with tremendous synthesis potential of carbohydrate active enzymes and secondary metabolites.</title>
        <authorList>
            <person name="Sorensen T."/>
        </authorList>
    </citation>
    <scope>NUCLEOTIDE SEQUENCE [LARGE SCALE GENOMIC DNA]</scope>
    <source>
        <strain evidence="11 12">CBS 33761</strain>
    </source>
</reference>
<dbReference type="SUPFAM" id="SSF57850">
    <property type="entry name" value="RING/U-box"/>
    <property type="match status" value="1"/>
</dbReference>
<evidence type="ECO:0000256" key="9">
    <source>
        <dbReference type="SAM" id="MobiDB-lite"/>
    </source>
</evidence>
<dbReference type="PROSITE" id="PS00518">
    <property type="entry name" value="ZF_RING_1"/>
    <property type="match status" value="1"/>
</dbReference>
<accession>A0ABR1RND8</accession>